<dbReference type="EMBL" id="CP042467">
    <property type="protein sequence ID" value="QED27701.1"/>
    <property type="molecule type" value="Genomic_DNA"/>
</dbReference>
<evidence type="ECO:0000313" key="3">
    <source>
        <dbReference type="Proteomes" id="UP000321595"/>
    </source>
</evidence>
<dbReference type="AlphaFoldDB" id="A0A5B8XR10"/>
<protein>
    <recommendedName>
        <fullName evidence="4">Lipocalin-like domain-containing protein</fullName>
    </recommendedName>
</protein>
<reference evidence="2 3" key="1">
    <citation type="submission" date="2019-08" db="EMBL/GenBank/DDBJ databases">
        <authorList>
            <person name="Liang Q."/>
        </authorList>
    </citation>
    <scope>NUCLEOTIDE SEQUENCE [LARGE SCALE GENOMIC DNA]</scope>
    <source>
        <strain evidence="2 3">V1718</strain>
    </source>
</reference>
<gene>
    <name evidence="2" type="ORF">FRD01_10740</name>
</gene>
<keyword evidence="1" id="KW-0732">Signal</keyword>
<accession>A0A5B8XR10</accession>
<name>A0A5B8XR10_9DELT</name>
<evidence type="ECO:0000313" key="2">
    <source>
        <dbReference type="EMBL" id="QED27701.1"/>
    </source>
</evidence>
<proteinExistence type="predicted"/>
<organism evidence="2 3">
    <name type="scientific">Microvenator marinus</name>
    <dbReference type="NCBI Taxonomy" id="2600177"/>
    <lineage>
        <taxon>Bacteria</taxon>
        <taxon>Deltaproteobacteria</taxon>
        <taxon>Bradymonadales</taxon>
        <taxon>Microvenatoraceae</taxon>
        <taxon>Microvenator</taxon>
    </lineage>
</organism>
<sequence length="157" mass="17022">MKRIISISLVALASLALFGCVPLEDYQDYFEPDDPCAGEAMLTGTWEIVGEGNRKDCRQEFLNTDKFELGSVALSLEHDPMAESLALNDTNLPESFTFRDGAVDGVCVSFVTEEVVGSQTIQYRWTGNAISDTTIQGTFKGTGPSGCVSSGSFEMVR</sequence>
<keyword evidence="3" id="KW-1185">Reference proteome</keyword>
<evidence type="ECO:0000256" key="1">
    <source>
        <dbReference type="SAM" id="SignalP"/>
    </source>
</evidence>
<feature type="chain" id="PRO_5022680184" description="Lipocalin-like domain-containing protein" evidence="1">
    <location>
        <begin position="20"/>
        <end position="157"/>
    </location>
</feature>
<dbReference type="PROSITE" id="PS51257">
    <property type="entry name" value="PROKAR_LIPOPROTEIN"/>
    <property type="match status" value="1"/>
</dbReference>
<feature type="signal peptide" evidence="1">
    <location>
        <begin position="1"/>
        <end position="19"/>
    </location>
</feature>
<evidence type="ECO:0008006" key="4">
    <source>
        <dbReference type="Google" id="ProtNLM"/>
    </source>
</evidence>
<dbReference type="RefSeq" id="WP_146959472.1">
    <property type="nucleotide sequence ID" value="NZ_CP042467.1"/>
</dbReference>
<dbReference type="KEGG" id="bbae:FRD01_10740"/>
<dbReference type="Proteomes" id="UP000321595">
    <property type="component" value="Chromosome"/>
</dbReference>